<evidence type="ECO:0000313" key="2">
    <source>
        <dbReference type="Proteomes" id="UP001054945"/>
    </source>
</evidence>
<accession>A0AAV4UF53</accession>
<reference evidence="1 2" key="1">
    <citation type="submission" date="2021-06" db="EMBL/GenBank/DDBJ databases">
        <title>Caerostris extrusa draft genome.</title>
        <authorList>
            <person name="Kono N."/>
            <person name="Arakawa K."/>
        </authorList>
    </citation>
    <scope>NUCLEOTIDE SEQUENCE [LARGE SCALE GENOMIC DNA]</scope>
</reference>
<dbReference type="EMBL" id="BPLR01012766">
    <property type="protein sequence ID" value="GIY56407.1"/>
    <property type="molecule type" value="Genomic_DNA"/>
</dbReference>
<name>A0AAV4UF53_CAEEX</name>
<evidence type="ECO:0000313" key="1">
    <source>
        <dbReference type="EMBL" id="GIY56407.1"/>
    </source>
</evidence>
<dbReference type="AlphaFoldDB" id="A0AAV4UF53"/>
<gene>
    <name evidence="1" type="ORF">CEXT_667711</name>
</gene>
<protein>
    <submittedName>
        <fullName evidence="1">Uncharacterized protein</fullName>
    </submittedName>
</protein>
<organism evidence="1 2">
    <name type="scientific">Caerostris extrusa</name>
    <name type="common">Bark spider</name>
    <name type="synonym">Caerostris bankana</name>
    <dbReference type="NCBI Taxonomy" id="172846"/>
    <lineage>
        <taxon>Eukaryota</taxon>
        <taxon>Metazoa</taxon>
        <taxon>Ecdysozoa</taxon>
        <taxon>Arthropoda</taxon>
        <taxon>Chelicerata</taxon>
        <taxon>Arachnida</taxon>
        <taxon>Araneae</taxon>
        <taxon>Araneomorphae</taxon>
        <taxon>Entelegynae</taxon>
        <taxon>Araneoidea</taxon>
        <taxon>Araneidae</taxon>
        <taxon>Caerostris</taxon>
    </lineage>
</organism>
<dbReference type="Proteomes" id="UP001054945">
    <property type="component" value="Unassembled WGS sequence"/>
</dbReference>
<sequence length="83" mass="9580">MRILRPFTTDHRGWSDVESLNVTLFVNSICTYSNPLLTEMKTHICPLLQGFQVVLSLSVYYLYTVNQFHVDIDSDHVNMSNVT</sequence>
<comment type="caution">
    <text evidence="1">The sequence shown here is derived from an EMBL/GenBank/DDBJ whole genome shotgun (WGS) entry which is preliminary data.</text>
</comment>
<proteinExistence type="predicted"/>
<keyword evidence="2" id="KW-1185">Reference proteome</keyword>